<keyword evidence="1" id="KW-0175">Coiled coil</keyword>
<reference evidence="3" key="1">
    <citation type="submission" date="2021-01" db="EMBL/GenBank/DDBJ databases">
        <authorList>
            <person name="Corre E."/>
            <person name="Pelletier E."/>
            <person name="Niang G."/>
            <person name="Scheremetjew M."/>
            <person name="Finn R."/>
            <person name="Kale V."/>
            <person name="Holt S."/>
            <person name="Cochrane G."/>
            <person name="Meng A."/>
            <person name="Brown T."/>
            <person name="Cohen L."/>
        </authorList>
    </citation>
    <scope>NUCLEOTIDE SEQUENCE</scope>
    <source>
        <strain evidence="3">CCMP826</strain>
    </source>
</reference>
<evidence type="ECO:0000313" key="3">
    <source>
        <dbReference type="EMBL" id="CAD9520314.1"/>
    </source>
</evidence>
<organism evidence="3">
    <name type="scientific">Helicotheca tamesis</name>
    <dbReference type="NCBI Taxonomy" id="374047"/>
    <lineage>
        <taxon>Eukaryota</taxon>
        <taxon>Sar</taxon>
        <taxon>Stramenopiles</taxon>
        <taxon>Ochrophyta</taxon>
        <taxon>Bacillariophyta</taxon>
        <taxon>Mediophyceae</taxon>
        <taxon>Lithodesmiophycidae</taxon>
        <taxon>Lithodesmiales</taxon>
        <taxon>Lithodesmiaceae</taxon>
        <taxon>Helicotheca</taxon>
    </lineage>
</organism>
<accession>A0A7S2IJG0</accession>
<protein>
    <submittedName>
        <fullName evidence="3">Uncharacterized protein</fullName>
    </submittedName>
</protein>
<evidence type="ECO:0000256" key="2">
    <source>
        <dbReference type="SAM" id="MobiDB-lite"/>
    </source>
</evidence>
<evidence type="ECO:0000256" key="1">
    <source>
        <dbReference type="SAM" id="Coils"/>
    </source>
</evidence>
<dbReference type="EMBL" id="HBGV01020110">
    <property type="protein sequence ID" value="CAD9520314.1"/>
    <property type="molecule type" value="Transcribed_RNA"/>
</dbReference>
<dbReference type="AlphaFoldDB" id="A0A7S2IJG0"/>
<feature type="region of interest" description="Disordered" evidence="2">
    <location>
        <begin position="216"/>
        <end position="240"/>
    </location>
</feature>
<feature type="coiled-coil region" evidence="1">
    <location>
        <begin position="175"/>
        <end position="202"/>
    </location>
</feature>
<proteinExistence type="predicted"/>
<name>A0A7S2IJG0_9STRA</name>
<feature type="compositionally biased region" description="Basic and acidic residues" evidence="2">
    <location>
        <begin position="216"/>
        <end position="232"/>
    </location>
</feature>
<sequence>MMTLHQHNNSDRFDMQNSTKVKNEHVIHDDLCAKMKLLDVQRELVVEEEQRRSDRQRYESVYCAHPSSLKRKIQTSCHKKDEPQTELATHTRESADVFVITDTNLEEMKVELANIKAQLSLRDESLQALIKERDHLQSKLCVAKGEEYQVTYHVQTISNIESSLRRYLDRSLDIIPRLRKKVEKKHKKMRKLRSKVNKIEKANELRLCKVERQNQAKKDVSKNTRDPMHGELNECPNGSDELNIPRHDRVQWKNLTEWTNIKDVLDESFVLDGESDFLYPARQNCS</sequence>
<gene>
    <name evidence="3" type="ORF">HTAM1171_LOCUS12555</name>
</gene>